<dbReference type="AlphaFoldDB" id="A0AAW6RKJ1"/>
<proteinExistence type="predicted"/>
<keyword evidence="1" id="KW-0472">Membrane</keyword>
<comment type="caution">
    <text evidence="2">The sequence shown here is derived from an EMBL/GenBank/DDBJ whole genome shotgun (WGS) entry which is preliminary data.</text>
</comment>
<dbReference type="EMBL" id="JARVII010000004">
    <property type="protein sequence ID" value="MDG9698748.1"/>
    <property type="molecule type" value="Genomic_DNA"/>
</dbReference>
<dbReference type="InterPro" id="IPR012902">
    <property type="entry name" value="N_methyl_site"/>
</dbReference>
<keyword evidence="1" id="KW-1133">Transmembrane helix</keyword>
<organism evidence="2 3">
    <name type="scientific">Ottowia cancrivicina</name>
    <dbReference type="NCBI Taxonomy" id="3040346"/>
    <lineage>
        <taxon>Bacteria</taxon>
        <taxon>Pseudomonadati</taxon>
        <taxon>Pseudomonadota</taxon>
        <taxon>Betaproteobacteria</taxon>
        <taxon>Burkholderiales</taxon>
        <taxon>Comamonadaceae</taxon>
        <taxon>Ottowia</taxon>
    </lineage>
</organism>
<gene>
    <name evidence="2" type="ORF">QB898_03265</name>
</gene>
<protein>
    <submittedName>
        <fullName evidence="2">Prepilin-type N-terminal cleavage/methylation domain-containing protein</fullName>
    </submittedName>
</protein>
<evidence type="ECO:0000313" key="3">
    <source>
        <dbReference type="Proteomes" id="UP001237156"/>
    </source>
</evidence>
<dbReference type="Pfam" id="PF07963">
    <property type="entry name" value="N_methyl"/>
    <property type="match status" value="1"/>
</dbReference>
<dbReference type="SUPFAM" id="SSF54523">
    <property type="entry name" value="Pili subunits"/>
    <property type="match status" value="1"/>
</dbReference>
<dbReference type="Proteomes" id="UP001237156">
    <property type="component" value="Unassembled WGS sequence"/>
</dbReference>
<keyword evidence="1" id="KW-0812">Transmembrane</keyword>
<dbReference type="PROSITE" id="PS00409">
    <property type="entry name" value="PROKAR_NTER_METHYL"/>
    <property type="match status" value="1"/>
</dbReference>
<dbReference type="NCBIfam" id="TIGR02532">
    <property type="entry name" value="IV_pilin_GFxxxE"/>
    <property type="match status" value="1"/>
</dbReference>
<feature type="transmembrane region" description="Helical" evidence="1">
    <location>
        <begin position="20"/>
        <end position="40"/>
    </location>
</feature>
<name>A0AAW6RKJ1_9BURK</name>
<evidence type="ECO:0000256" key="1">
    <source>
        <dbReference type="SAM" id="Phobius"/>
    </source>
</evidence>
<keyword evidence="3" id="KW-1185">Reference proteome</keyword>
<dbReference type="Gene3D" id="3.30.700.10">
    <property type="entry name" value="Glycoprotein, Type 4 Pilin"/>
    <property type="match status" value="1"/>
</dbReference>
<sequence length="159" mass="16141">MPNRMPAEHALCRSRGFTLIELVVTVAVIALGVSLAAIALRDSAASALERDAARLAALLESARALSRATGVAVTWRPAAQGFVFEGVPPGGSPWPTQWLDAATAAQGNAALLLGPDPIIGPQAVALHRAGSPATLQVATDGLRPFAVSAPGGPADARQP</sequence>
<evidence type="ECO:0000313" key="2">
    <source>
        <dbReference type="EMBL" id="MDG9698748.1"/>
    </source>
</evidence>
<dbReference type="InterPro" id="IPR045584">
    <property type="entry name" value="Pilin-like"/>
</dbReference>
<dbReference type="RefSeq" id="WP_279523769.1">
    <property type="nucleotide sequence ID" value="NZ_JARVII010000004.1"/>
</dbReference>
<accession>A0AAW6RKJ1</accession>
<reference evidence="2 3" key="1">
    <citation type="submission" date="2023-04" db="EMBL/GenBank/DDBJ databases">
        <title>Ottowia paracancer sp. nov., isolated from human stomach.</title>
        <authorList>
            <person name="Song Y."/>
        </authorList>
    </citation>
    <scope>NUCLEOTIDE SEQUENCE [LARGE SCALE GENOMIC DNA]</scope>
    <source>
        <strain evidence="2 3">10c7w1</strain>
    </source>
</reference>